<dbReference type="GO" id="GO:0015658">
    <property type="term" value="F:branched-chain amino acid transmembrane transporter activity"/>
    <property type="evidence" value="ECO:0007669"/>
    <property type="project" value="InterPro"/>
</dbReference>
<feature type="transmembrane region" description="Helical" evidence="6">
    <location>
        <begin position="112"/>
        <end position="129"/>
    </location>
</feature>
<keyword evidence="4 6" id="KW-1133">Transmembrane helix</keyword>
<protein>
    <submittedName>
        <fullName evidence="7">Branched-chain amino acid ABC transporter permease</fullName>
    </submittedName>
</protein>
<keyword evidence="2" id="KW-1003">Cell membrane</keyword>
<keyword evidence="3 6" id="KW-0812">Transmembrane</keyword>
<dbReference type="EMBL" id="JAAOLE020000001">
    <property type="protein sequence ID" value="NVI47575.1"/>
    <property type="molecule type" value="Genomic_DNA"/>
</dbReference>
<proteinExistence type="predicted"/>
<dbReference type="PANTHER" id="PTHR30482">
    <property type="entry name" value="HIGH-AFFINITY BRANCHED-CHAIN AMINO ACID TRANSPORT SYSTEM PERMEASE"/>
    <property type="match status" value="1"/>
</dbReference>
<dbReference type="InterPro" id="IPR043428">
    <property type="entry name" value="LivM-like"/>
</dbReference>
<name>A0A973W5K6_9BRAD</name>
<feature type="transmembrane region" description="Helical" evidence="6">
    <location>
        <begin position="80"/>
        <end position="100"/>
    </location>
</feature>
<evidence type="ECO:0000256" key="5">
    <source>
        <dbReference type="ARBA" id="ARBA00023136"/>
    </source>
</evidence>
<dbReference type="AlphaFoldDB" id="A0A973W5K6"/>
<dbReference type="InterPro" id="IPR001851">
    <property type="entry name" value="ABC_transp_permease"/>
</dbReference>
<gene>
    <name evidence="7" type="ORF">HAP48_032365</name>
</gene>
<evidence type="ECO:0000256" key="2">
    <source>
        <dbReference type="ARBA" id="ARBA00022475"/>
    </source>
</evidence>
<dbReference type="CDD" id="cd06581">
    <property type="entry name" value="TM_PBP1_LivM_like"/>
    <property type="match status" value="1"/>
</dbReference>
<comment type="subcellular location">
    <subcellularLocation>
        <location evidence="1">Cell membrane</location>
        <topology evidence="1">Multi-pass membrane protein</topology>
    </subcellularLocation>
</comment>
<accession>A0A973W5K6</accession>
<evidence type="ECO:0000256" key="1">
    <source>
        <dbReference type="ARBA" id="ARBA00004651"/>
    </source>
</evidence>
<dbReference type="Pfam" id="PF02653">
    <property type="entry name" value="BPD_transp_2"/>
    <property type="match status" value="1"/>
</dbReference>
<dbReference type="GO" id="GO:0005886">
    <property type="term" value="C:plasma membrane"/>
    <property type="evidence" value="ECO:0007669"/>
    <property type="project" value="UniProtKB-SubCell"/>
</dbReference>
<reference evidence="7" key="1">
    <citation type="submission" date="2020-06" db="EMBL/GenBank/DDBJ databases">
        <title>Whole Genome Sequence of Bradyrhizobium sp. Strain 1S1.</title>
        <authorList>
            <person name="Bromfield E.S.P."/>
            <person name="Cloutier S."/>
        </authorList>
    </citation>
    <scope>NUCLEOTIDE SEQUENCE [LARGE SCALE GENOMIC DNA]</scope>
    <source>
        <strain evidence="7">1S1</strain>
    </source>
</reference>
<evidence type="ECO:0000256" key="6">
    <source>
        <dbReference type="SAM" id="Phobius"/>
    </source>
</evidence>
<feature type="transmembrane region" description="Helical" evidence="6">
    <location>
        <begin position="281"/>
        <end position="300"/>
    </location>
</feature>
<dbReference type="PANTHER" id="PTHR30482:SF18">
    <property type="entry name" value="BRANCHED AMINO ACID TRANSPORT SYSTEM PERMEASE"/>
    <property type="match status" value="1"/>
</dbReference>
<sequence length="312" mass="32184">MTISSRFAGIGLLAAGLAIFPLLGPNAFVYDLAIRTIINAVVVIGLNLLFGYTGQISLGHAGFLGLGTYASAVLATHAGWAPLVALGIGAAGTGLLAFLIARPILSLKGHHLAMATLGLGIIISIVLNNETQYTGGSDGMSVPAFAIGQWQLRGDRNWYLLVSALLLIAVWAATNLVHSPAGRALQAIHGSEVAARVAGIDVTSVKVKVFVLSAVVASVMGSLEGHYLEFATPDSAGFVRSILLMAMVIVGGMASIVGSLIGAVMLTVLPQALSAFQGGETIVFGIILVATMIFMPNGLVPTVRDRMARLQS</sequence>
<comment type="caution">
    <text evidence="7">The sequence shown here is derived from an EMBL/GenBank/DDBJ whole genome shotgun (WGS) entry which is preliminary data.</text>
</comment>
<feature type="transmembrane region" description="Helical" evidence="6">
    <location>
        <begin position="7"/>
        <end position="26"/>
    </location>
</feature>
<keyword evidence="5 6" id="KW-0472">Membrane</keyword>
<evidence type="ECO:0000313" key="7">
    <source>
        <dbReference type="EMBL" id="NVI47575.1"/>
    </source>
</evidence>
<feature type="transmembrane region" description="Helical" evidence="6">
    <location>
        <begin position="242"/>
        <end position="269"/>
    </location>
</feature>
<dbReference type="RefSeq" id="WP_166208241.1">
    <property type="nucleotide sequence ID" value="NZ_CP088285.1"/>
</dbReference>
<feature type="transmembrane region" description="Helical" evidence="6">
    <location>
        <begin position="158"/>
        <end position="177"/>
    </location>
</feature>
<evidence type="ECO:0000256" key="4">
    <source>
        <dbReference type="ARBA" id="ARBA00022989"/>
    </source>
</evidence>
<organism evidence="7">
    <name type="scientific">Bradyrhizobium septentrionale</name>
    <dbReference type="NCBI Taxonomy" id="1404411"/>
    <lineage>
        <taxon>Bacteria</taxon>
        <taxon>Pseudomonadati</taxon>
        <taxon>Pseudomonadota</taxon>
        <taxon>Alphaproteobacteria</taxon>
        <taxon>Hyphomicrobiales</taxon>
        <taxon>Nitrobacteraceae</taxon>
        <taxon>Bradyrhizobium</taxon>
    </lineage>
</organism>
<evidence type="ECO:0000256" key="3">
    <source>
        <dbReference type="ARBA" id="ARBA00022692"/>
    </source>
</evidence>